<name>A0A914WIE1_9BILA</name>
<dbReference type="Gene3D" id="3.30.497.10">
    <property type="entry name" value="Antithrombin, subunit I, domain 2"/>
    <property type="match status" value="1"/>
</dbReference>
<sequence>MASKLEIAKAQFALDLLRTASKGDESCFLSPVSISVALAMTYAGAAGNTKLQMNQVMFNGAKSDKEVHASFRALVSKLSEAKNGYEMTTANK</sequence>
<dbReference type="InterPro" id="IPR000215">
    <property type="entry name" value="Serpin_fam"/>
</dbReference>
<evidence type="ECO:0000256" key="1">
    <source>
        <dbReference type="ARBA" id="ARBA00009500"/>
    </source>
</evidence>
<dbReference type="InterPro" id="IPR023796">
    <property type="entry name" value="Serpin_dom"/>
</dbReference>
<dbReference type="InterPro" id="IPR036186">
    <property type="entry name" value="Serpin_sf"/>
</dbReference>
<dbReference type="Proteomes" id="UP000887566">
    <property type="component" value="Unplaced"/>
</dbReference>
<dbReference type="InterPro" id="IPR042178">
    <property type="entry name" value="Serpin_sf_1"/>
</dbReference>
<accession>A0A914WIE1</accession>
<dbReference type="AlphaFoldDB" id="A0A914WIE1"/>
<dbReference type="WBParaSite" id="PSAMB.scaffold4107size15668.g23453.t1">
    <property type="protein sequence ID" value="PSAMB.scaffold4107size15668.g23453.t1"/>
    <property type="gene ID" value="PSAMB.scaffold4107size15668.g23453"/>
</dbReference>
<dbReference type="GO" id="GO:0005615">
    <property type="term" value="C:extracellular space"/>
    <property type="evidence" value="ECO:0007669"/>
    <property type="project" value="InterPro"/>
</dbReference>
<evidence type="ECO:0000313" key="3">
    <source>
        <dbReference type="Proteomes" id="UP000887566"/>
    </source>
</evidence>
<evidence type="ECO:0000259" key="2">
    <source>
        <dbReference type="Pfam" id="PF00079"/>
    </source>
</evidence>
<organism evidence="3 4">
    <name type="scientific">Plectus sambesii</name>
    <dbReference type="NCBI Taxonomy" id="2011161"/>
    <lineage>
        <taxon>Eukaryota</taxon>
        <taxon>Metazoa</taxon>
        <taxon>Ecdysozoa</taxon>
        <taxon>Nematoda</taxon>
        <taxon>Chromadorea</taxon>
        <taxon>Plectida</taxon>
        <taxon>Plectina</taxon>
        <taxon>Plectoidea</taxon>
        <taxon>Plectidae</taxon>
        <taxon>Plectus</taxon>
    </lineage>
</organism>
<dbReference type="PANTHER" id="PTHR11461:SF211">
    <property type="entry name" value="GH10112P-RELATED"/>
    <property type="match status" value="1"/>
</dbReference>
<comment type="similarity">
    <text evidence="1">Belongs to the serpin family.</text>
</comment>
<evidence type="ECO:0000313" key="4">
    <source>
        <dbReference type="WBParaSite" id="PSAMB.scaffold4107size15668.g23453.t1"/>
    </source>
</evidence>
<reference evidence="4" key="1">
    <citation type="submission" date="2022-11" db="UniProtKB">
        <authorList>
            <consortium name="WormBaseParasite"/>
        </authorList>
    </citation>
    <scope>IDENTIFICATION</scope>
</reference>
<dbReference type="PANTHER" id="PTHR11461">
    <property type="entry name" value="SERINE PROTEASE INHIBITOR, SERPIN"/>
    <property type="match status" value="1"/>
</dbReference>
<dbReference type="GO" id="GO:0004867">
    <property type="term" value="F:serine-type endopeptidase inhibitor activity"/>
    <property type="evidence" value="ECO:0007669"/>
    <property type="project" value="InterPro"/>
</dbReference>
<feature type="domain" description="Serpin" evidence="2">
    <location>
        <begin position="9"/>
        <end position="92"/>
    </location>
</feature>
<protein>
    <submittedName>
        <fullName evidence="4">Serpin domain-containing protein</fullName>
    </submittedName>
</protein>
<dbReference type="Pfam" id="PF00079">
    <property type="entry name" value="Serpin"/>
    <property type="match status" value="1"/>
</dbReference>
<keyword evidence="3" id="KW-1185">Reference proteome</keyword>
<proteinExistence type="inferred from homology"/>
<dbReference type="SUPFAM" id="SSF56574">
    <property type="entry name" value="Serpins"/>
    <property type="match status" value="1"/>
</dbReference>